<sequence>EGNEPGDSTKITYRELLHKVCQFANILCSQGVKKGDRVSIYLPMILELVIAMLACARIGALHSVVFAGFSADSLCERILDCGCSLLIT</sequence>
<dbReference type="SUPFAM" id="SSF56801">
    <property type="entry name" value="Acetyl-CoA synthetase-like"/>
    <property type="match status" value="1"/>
</dbReference>
<dbReference type="AlphaFoldDB" id="A0A7K5JGS2"/>
<dbReference type="EMBL" id="VXBI01014838">
    <property type="protein sequence ID" value="NWS93144.1"/>
    <property type="molecule type" value="Genomic_DNA"/>
</dbReference>
<keyword evidence="2" id="KW-0472">Membrane</keyword>
<proteinExistence type="predicted"/>
<dbReference type="GO" id="GO:0006085">
    <property type="term" value="P:acetyl-CoA biosynthetic process"/>
    <property type="evidence" value="ECO:0007669"/>
    <property type="project" value="TreeGrafter"/>
</dbReference>
<feature type="non-terminal residue" evidence="4">
    <location>
        <position position="1"/>
    </location>
</feature>
<dbReference type="Proteomes" id="UP000523146">
    <property type="component" value="Unassembled WGS sequence"/>
</dbReference>
<dbReference type="Gene3D" id="3.40.50.12780">
    <property type="entry name" value="N-terminal domain of ligase-like"/>
    <property type="match status" value="1"/>
</dbReference>
<evidence type="ECO:0000313" key="4">
    <source>
        <dbReference type="EMBL" id="NWS93144.1"/>
    </source>
</evidence>
<protein>
    <recommendedName>
        <fullName evidence="1">acetate--CoA ligase</fullName>
        <ecNumber evidence="1">6.2.1.1</ecNumber>
    </recommendedName>
</protein>
<accession>A0A7K5JGS2</accession>
<evidence type="ECO:0000256" key="1">
    <source>
        <dbReference type="ARBA" id="ARBA00013275"/>
    </source>
</evidence>
<reference evidence="4 5" key="1">
    <citation type="submission" date="2019-09" db="EMBL/GenBank/DDBJ databases">
        <title>Bird 10,000 Genomes (B10K) Project - Family phase.</title>
        <authorList>
            <person name="Zhang G."/>
        </authorList>
    </citation>
    <scope>NUCLEOTIDE SEQUENCE [LARGE SCALE GENOMIC DNA]</scope>
    <source>
        <strain evidence="4">B10K-DU-002-15</strain>
        <tissue evidence="4">Muscle</tissue>
    </source>
</reference>
<dbReference type="EC" id="6.2.1.1" evidence="1"/>
<dbReference type="GO" id="GO:0005737">
    <property type="term" value="C:cytoplasm"/>
    <property type="evidence" value="ECO:0007669"/>
    <property type="project" value="TreeGrafter"/>
</dbReference>
<dbReference type="PANTHER" id="PTHR24095:SF126">
    <property type="entry name" value="ACETYL-COENZYME A SYNTHETASE, CYTOPLASMIC"/>
    <property type="match status" value="1"/>
</dbReference>
<dbReference type="InterPro" id="IPR000873">
    <property type="entry name" value="AMP-dep_synth/lig_dom"/>
</dbReference>
<dbReference type="GO" id="GO:0003987">
    <property type="term" value="F:acetate-CoA ligase activity"/>
    <property type="evidence" value="ECO:0007669"/>
    <property type="project" value="UniProtKB-EC"/>
</dbReference>
<comment type="caution">
    <text evidence="4">The sequence shown here is derived from an EMBL/GenBank/DDBJ whole genome shotgun (WGS) entry which is preliminary data.</text>
</comment>
<gene>
    <name evidence="4" type="primary">Acss2</name>
    <name evidence="4" type="ORF">TOXRED_R13594</name>
</gene>
<keyword evidence="5" id="KW-1185">Reference proteome</keyword>
<feature type="domain" description="AMP-dependent synthetase/ligase" evidence="3">
    <location>
        <begin position="7"/>
        <end position="88"/>
    </location>
</feature>
<dbReference type="PANTHER" id="PTHR24095">
    <property type="entry name" value="ACETYL-COENZYME A SYNTHETASE"/>
    <property type="match status" value="1"/>
</dbReference>
<evidence type="ECO:0000259" key="3">
    <source>
        <dbReference type="Pfam" id="PF00501"/>
    </source>
</evidence>
<dbReference type="Pfam" id="PF00501">
    <property type="entry name" value="AMP-binding"/>
    <property type="match status" value="1"/>
</dbReference>
<name>A0A7K5JGS2_TOXRE</name>
<keyword evidence="2" id="KW-0812">Transmembrane</keyword>
<keyword evidence="2" id="KW-1133">Transmembrane helix</keyword>
<evidence type="ECO:0000313" key="5">
    <source>
        <dbReference type="Proteomes" id="UP000523146"/>
    </source>
</evidence>
<organism evidence="4 5">
    <name type="scientific">Toxostoma redivivum</name>
    <name type="common">California thrasher</name>
    <dbReference type="NCBI Taxonomy" id="99882"/>
    <lineage>
        <taxon>Eukaryota</taxon>
        <taxon>Metazoa</taxon>
        <taxon>Chordata</taxon>
        <taxon>Craniata</taxon>
        <taxon>Vertebrata</taxon>
        <taxon>Euteleostomi</taxon>
        <taxon>Archelosauria</taxon>
        <taxon>Archosauria</taxon>
        <taxon>Dinosauria</taxon>
        <taxon>Saurischia</taxon>
        <taxon>Theropoda</taxon>
        <taxon>Coelurosauria</taxon>
        <taxon>Aves</taxon>
        <taxon>Neognathae</taxon>
        <taxon>Neoaves</taxon>
        <taxon>Telluraves</taxon>
        <taxon>Australaves</taxon>
        <taxon>Passeriformes</taxon>
        <taxon>Mimidae</taxon>
        <taxon>Toxostoma</taxon>
    </lineage>
</organism>
<evidence type="ECO:0000256" key="2">
    <source>
        <dbReference type="SAM" id="Phobius"/>
    </source>
</evidence>
<feature type="transmembrane region" description="Helical" evidence="2">
    <location>
        <begin position="40"/>
        <end position="60"/>
    </location>
</feature>
<feature type="non-terminal residue" evidence="4">
    <location>
        <position position="88"/>
    </location>
</feature>
<dbReference type="InterPro" id="IPR042099">
    <property type="entry name" value="ANL_N_sf"/>
</dbReference>